<evidence type="ECO:0000256" key="1">
    <source>
        <dbReference type="SAM" id="MobiDB-lite"/>
    </source>
</evidence>
<protein>
    <submittedName>
        <fullName evidence="2">Uncharacterized protein</fullName>
    </submittedName>
</protein>
<reference evidence="2 3" key="1">
    <citation type="journal article" date="2018" name="Nat. Ecol. Evol.">
        <title>Pezizomycetes genomes reveal the molecular basis of ectomycorrhizal truffle lifestyle.</title>
        <authorList>
            <person name="Murat C."/>
            <person name="Payen T."/>
            <person name="Noel B."/>
            <person name="Kuo A."/>
            <person name="Morin E."/>
            <person name="Chen J."/>
            <person name="Kohler A."/>
            <person name="Krizsan K."/>
            <person name="Balestrini R."/>
            <person name="Da Silva C."/>
            <person name="Montanini B."/>
            <person name="Hainaut M."/>
            <person name="Levati E."/>
            <person name="Barry K.W."/>
            <person name="Belfiori B."/>
            <person name="Cichocki N."/>
            <person name="Clum A."/>
            <person name="Dockter R.B."/>
            <person name="Fauchery L."/>
            <person name="Guy J."/>
            <person name="Iotti M."/>
            <person name="Le Tacon F."/>
            <person name="Lindquist E.A."/>
            <person name="Lipzen A."/>
            <person name="Malagnac F."/>
            <person name="Mello A."/>
            <person name="Molinier V."/>
            <person name="Miyauchi S."/>
            <person name="Poulain J."/>
            <person name="Riccioni C."/>
            <person name="Rubini A."/>
            <person name="Sitrit Y."/>
            <person name="Splivallo R."/>
            <person name="Traeger S."/>
            <person name="Wang M."/>
            <person name="Zifcakova L."/>
            <person name="Wipf D."/>
            <person name="Zambonelli A."/>
            <person name="Paolocci F."/>
            <person name="Nowrousian M."/>
            <person name="Ottonello S."/>
            <person name="Baldrian P."/>
            <person name="Spatafora J.W."/>
            <person name="Henrissat B."/>
            <person name="Nagy L.G."/>
            <person name="Aury J.M."/>
            <person name="Wincker P."/>
            <person name="Grigoriev I.V."/>
            <person name="Bonfante P."/>
            <person name="Martin F.M."/>
        </authorList>
    </citation>
    <scope>NUCLEOTIDE SEQUENCE [LARGE SCALE GENOMIC DNA]</scope>
    <source>
        <strain evidence="2 3">CCBAS932</strain>
    </source>
</reference>
<evidence type="ECO:0000313" key="2">
    <source>
        <dbReference type="EMBL" id="RPB14371.1"/>
    </source>
</evidence>
<accession>A0A3N4L1C3</accession>
<name>A0A3N4L1C3_9PEZI</name>
<keyword evidence="3" id="KW-1185">Reference proteome</keyword>
<sequence>MAEPFMRVGRRGSDGSDGSLSPIEKRDRRMSKEWDASKTPPSRFQKMEGSIFATPSSRDGHVARNKIYGFKEKVKELSGKK</sequence>
<dbReference type="InParanoid" id="A0A3N4L1C3"/>
<feature type="region of interest" description="Disordered" evidence="1">
    <location>
        <begin position="1"/>
        <end position="58"/>
    </location>
</feature>
<organism evidence="2 3">
    <name type="scientific">Morchella conica CCBAS932</name>
    <dbReference type="NCBI Taxonomy" id="1392247"/>
    <lineage>
        <taxon>Eukaryota</taxon>
        <taxon>Fungi</taxon>
        <taxon>Dikarya</taxon>
        <taxon>Ascomycota</taxon>
        <taxon>Pezizomycotina</taxon>
        <taxon>Pezizomycetes</taxon>
        <taxon>Pezizales</taxon>
        <taxon>Morchellaceae</taxon>
        <taxon>Morchella</taxon>
    </lineage>
</organism>
<proteinExistence type="predicted"/>
<dbReference type="EMBL" id="ML119118">
    <property type="protein sequence ID" value="RPB14371.1"/>
    <property type="molecule type" value="Genomic_DNA"/>
</dbReference>
<dbReference type="OrthoDB" id="5395727at2759"/>
<dbReference type="Proteomes" id="UP000277580">
    <property type="component" value="Unassembled WGS sequence"/>
</dbReference>
<feature type="compositionally biased region" description="Basic and acidic residues" evidence="1">
    <location>
        <begin position="23"/>
        <end position="36"/>
    </location>
</feature>
<gene>
    <name evidence="2" type="ORF">P167DRAFT_484831</name>
</gene>
<dbReference type="AlphaFoldDB" id="A0A3N4L1C3"/>
<evidence type="ECO:0000313" key="3">
    <source>
        <dbReference type="Proteomes" id="UP000277580"/>
    </source>
</evidence>